<keyword evidence="1" id="KW-0472">Membrane</keyword>
<proteinExistence type="predicted"/>
<protein>
    <submittedName>
        <fullName evidence="3">Sensor histidine kinase</fullName>
    </submittedName>
</protein>
<feature type="transmembrane region" description="Helical" evidence="1">
    <location>
        <begin position="87"/>
        <end position="106"/>
    </location>
</feature>
<feature type="transmembrane region" description="Helical" evidence="1">
    <location>
        <begin position="118"/>
        <end position="139"/>
    </location>
</feature>
<dbReference type="InterPro" id="IPR036890">
    <property type="entry name" value="HATPase_C_sf"/>
</dbReference>
<dbReference type="Proteomes" id="UP000318126">
    <property type="component" value="Unassembled WGS sequence"/>
</dbReference>
<gene>
    <name evidence="3" type="ORF">FN961_03105</name>
</gene>
<dbReference type="GO" id="GO:0000155">
    <property type="term" value="F:phosphorelay sensor kinase activity"/>
    <property type="evidence" value="ECO:0007669"/>
    <property type="project" value="InterPro"/>
</dbReference>
<reference evidence="4" key="1">
    <citation type="submission" date="2019-07" db="EMBL/GenBank/DDBJ databases">
        <title>Shewanella sp. YLB-08 draft genomic sequence.</title>
        <authorList>
            <person name="Yu L."/>
        </authorList>
    </citation>
    <scope>NUCLEOTIDE SEQUENCE [LARGE SCALE GENOMIC DNA]</scope>
    <source>
        <strain evidence="4">JCM 20706</strain>
    </source>
</reference>
<evidence type="ECO:0000256" key="1">
    <source>
        <dbReference type="SAM" id="Phobius"/>
    </source>
</evidence>
<keyword evidence="1" id="KW-0812">Transmembrane</keyword>
<feature type="domain" description="Signal transduction histidine kinase internal region" evidence="2">
    <location>
        <begin position="176"/>
        <end position="256"/>
    </location>
</feature>
<accession>A0A553JU59</accession>
<evidence type="ECO:0000313" key="4">
    <source>
        <dbReference type="Proteomes" id="UP000318126"/>
    </source>
</evidence>
<keyword evidence="1" id="KW-1133">Transmembrane helix</keyword>
<organism evidence="3 4">
    <name type="scientific">Shewanella hanedai</name>
    <name type="common">Alteromonas hanedai</name>
    <dbReference type="NCBI Taxonomy" id="25"/>
    <lineage>
        <taxon>Bacteria</taxon>
        <taxon>Pseudomonadati</taxon>
        <taxon>Pseudomonadota</taxon>
        <taxon>Gammaproteobacteria</taxon>
        <taxon>Alteromonadales</taxon>
        <taxon>Shewanellaceae</taxon>
        <taxon>Shewanella</taxon>
    </lineage>
</organism>
<feature type="transmembrane region" description="Helical" evidence="1">
    <location>
        <begin position="20"/>
        <end position="42"/>
    </location>
</feature>
<dbReference type="EMBL" id="VKGK01000002">
    <property type="protein sequence ID" value="TRY15978.1"/>
    <property type="molecule type" value="Genomic_DNA"/>
</dbReference>
<dbReference type="OrthoDB" id="2514702at2"/>
<dbReference type="PANTHER" id="PTHR34220">
    <property type="entry name" value="SENSOR HISTIDINE KINASE YPDA"/>
    <property type="match status" value="1"/>
</dbReference>
<dbReference type="InterPro" id="IPR050640">
    <property type="entry name" value="Bact_2-comp_sensor_kinase"/>
</dbReference>
<comment type="caution">
    <text evidence="3">The sequence shown here is derived from an EMBL/GenBank/DDBJ whole genome shotgun (WGS) entry which is preliminary data.</text>
</comment>
<dbReference type="AlphaFoldDB" id="A0A553JU59"/>
<keyword evidence="3" id="KW-0418">Kinase</keyword>
<keyword evidence="3" id="KW-0808">Transferase</keyword>
<keyword evidence="4" id="KW-1185">Reference proteome</keyword>
<sequence length="387" mass="44308">MMTGKWITSHLITDKKAQLWWLVLGYWFFVSVISLFTLTLWYGAITWLHIGHTIIQSALGFILSFPLYFAVVAIWEQPLLTRVSKSILLTLLVALIWTVVRLGIFIQMTTFEDQWNDFGGWLFGSIFIFLGLVGFFHGMKYFQLLQFKHDVMLKTEAEVKEQQIETMRAQTVARDAQIKMLRYQLNPHFLCNTLNAINSLIEIEEPKKAQRMAIQLSKFLRYSLDNHPNAKITLENELNALDLYLEIEKTRFGDRLTLDFNVDKHSLHASIPSLLLQPIIENSMKHVIAKNENGGAISLFSNIIDNQLVLELSDTGSKTIDSKMLKGSKGRGIGLRNIDERLKVLYGDNYLFELNIMPSGGLKTIIKIPYEPLEQSSTDSQSTSVRT</sequence>
<name>A0A553JU59_SHEHA</name>
<dbReference type="Pfam" id="PF06580">
    <property type="entry name" value="His_kinase"/>
    <property type="match status" value="1"/>
</dbReference>
<evidence type="ECO:0000259" key="2">
    <source>
        <dbReference type="Pfam" id="PF06580"/>
    </source>
</evidence>
<dbReference type="PANTHER" id="PTHR34220:SF7">
    <property type="entry name" value="SENSOR HISTIDINE KINASE YPDA"/>
    <property type="match status" value="1"/>
</dbReference>
<dbReference type="RefSeq" id="WP_143563073.1">
    <property type="nucleotide sequence ID" value="NZ_BMPL01000002.1"/>
</dbReference>
<dbReference type="Gene3D" id="3.30.565.10">
    <property type="entry name" value="Histidine kinase-like ATPase, C-terminal domain"/>
    <property type="match status" value="1"/>
</dbReference>
<dbReference type="InterPro" id="IPR010559">
    <property type="entry name" value="Sig_transdc_His_kin_internal"/>
</dbReference>
<dbReference type="SUPFAM" id="SSF55874">
    <property type="entry name" value="ATPase domain of HSP90 chaperone/DNA topoisomerase II/histidine kinase"/>
    <property type="match status" value="1"/>
</dbReference>
<feature type="transmembrane region" description="Helical" evidence="1">
    <location>
        <begin position="54"/>
        <end position="75"/>
    </location>
</feature>
<dbReference type="GO" id="GO:0016020">
    <property type="term" value="C:membrane"/>
    <property type="evidence" value="ECO:0007669"/>
    <property type="project" value="InterPro"/>
</dbReference>
<evidence type="ECO:0000313" key="3">
    <source>
        <dbReference type="EMBL" id="TRY15978.1"/>
    </source>
</evidence>